<protein>
    <recommendedName>
        <fullName evidence="2">Chemotaxis protein CheW</fullName>
    </recommendedName>
</protein>
<evidence type="ECO:0000313" key="13">
    <source>
        <dbReference type="Proteomes" id="UP000253594"/>
    </source>
</evidence>
<dbReference type="SUPFAM" id="SSF50341">
    <property type="entry name" value="CheW-like"/>
    <property type="match status" value="1"/>
</dbReference>
<evidence type="ECO:0000313" key="10">
    <source>
        <dbReference type="EMBL" id="RPM12862.1"/>
    </source>
</evidence>
<evidence type="ECO:0000313" key="9">
    <source>
        <dbReference type="EMBL" id="RMS65141.1"/>
    </source>
</evidence>
<reference evidence="11" key="10">
    <citation type="submission" date="2023-10" db="EMBL/GenBank/DDBJ databases">
        <title>Pathogen: clinical or host-associated sample.</title>
        <authorList>
            <person name="Hergert J."/>
            <person name="Casey R."/>
            <person name="Wagner J."/>
            <person name="Young E.L."/>
            <person name="Oakeson K.F."/>
        </authorList>
    </citation>
    <scope>NUCLEOTIDE SEQUENCE</scope>
    <source>
        <strain evidence="11">2021CK-01020</strain>
    </source>
</reference>
<reference evidence="9 14" key="5">
    <citation type="submission" date="2018-08" db="EMBL/GenBank/DDBJ databases">
        <title>Recombination of ecologically and evolutionarily significant loci maintains genetic cohesion in the Pseudomonas syringae species complex.</title>
        <authorList>
            <person name="Dillon M."/>
            <person name="Thakur S."/>
            <person name="Almeida R.N.D."/>
            <person name="Weir B.S."/>
            <person name="Guttman D.S."/>
        </authorList>
    </citation>
    <scope>NUCLEOTIDE SEQUENCE [LARGE SCALE GENOMIC DNA]</scope>
    <source>
        <strain evidence="9 14">ICMP 7846</strain>
    </source>
</reference>
<feature type="domain" description="CheW-like" evidence="4">
    <location>
        <begin position="80"/>
        <end position="226"/>
    </location>
</feature>
<evidence type="ECO:0000313" key="5">
    <source>
        <dbReference type="EMBL" id="MUI34533.1"/>
    </source>
</evidence>
<dbReference type="GO" id="GO:0005829">
    <property type="term" value="C:cytosol"/>
    <property type="evidence" value="ECO:0007669"/>
    <property type="project" value="TreeGrafter"/>
</dbReference>
<reference evidence="8 13" key="4">
    <citation type="submission" date="2018-07" db="EMBL/GenBank/DDBJ databases">
        <title>Mechanisms of high-level aminoglycoside resistance among Gram-negative pathogens in Brazil.</title>
        <authorList>
            <person name="Ballaben A.S."/>
            <person name="Darini A.L.C."/>
            <person name="Doi Y."/>
        </authorList>
    </citation>
    <scope>NUCLEOTIDE SEQUENCE [LARGE SCALE GENOMIC DNA]</scope>
    <source>
        <strain evidence="8 13">B2-305</strain>
    </source>
</reference>
<evidence type="ECO:0000256" key="1">
    <source>
        <dbReference type="ARBA" id="ARBA00004496"/>
    </source>
</evidence>
<dbReference type="SMR" id="A0A069Q6C3"/>
<evidence type="ECO:0000259" key="4">
    <source>
        <dbReference type="PROSITE" id="PS50851"/>
    </source>
</evidence>
<accession>A0A069Q6C3</accession>
<evidence type="ECO:0000313" key="15">
    <source>
        <dbReference type="Proteomes" id="UP000284767"/>
    </source>
</evidence>
<evidence type="ECO:0000256" key="2">
    <source>
        <dbReference type="ARBA" id="ARBA00021483"/>
    </source>
</evidence>
<reference evidence="10 15" key="3">
    <citation type="submission" date="2017-08" db="EMBL/GenBank/DDBJ databases">
        <authorList>
            <person name="Feschi L."/>
            <person name="Jeukens J."/>
            <person name="Emond-Rheault J.-G."/>
            <person name="Kukavica-Ibrulj I."/>
            <person name="Boyle B."/>
            <person name="Levesque R.C."/>
        </authorList>
    </citation>
    <scope>NUCLEOTIDE SEQUENCE [LARGE SCALE GENOMIC DNA]</scope>
    <source>
        <strain evidence="10 15">PA-W36</strain>
    </source>
</reference>
<dbReference type="AlphaFoldDB" id="A0A069Q6C3"/>
<proteinExistence type="predicted"/>
<evidence type="ECO:0000313" key="11">
    <source>
        <dbReference type="EMBL" id="WOS79430.1"/>
    </source>
</evidence>
<name>A0A069Q6C3_PSEAI</name>
<dbReference type="GO" id="GO:0006935">
    <property type="term" value="P:chemotaxis"/>
    <property type="evidence" value="ECO:0007669"/>
    <property type="project" value="InterPro"/>
</dbReference>
<accession>A0A1S1BV92</accession>
<dbReference type="Pfam" id="PF01584">
    <property type="entry name" value="CheW"/>
    <property type="match status" value="1"/>
</dbReference>
<dbReference type="Proteomes" id="UP000644192">
    <property type="component" value="Unassembled WGS sequence"/>
</dbReference>
<comment type="subcellular location">
    <subcellularLocation>
        <location evidence="1">Cytoplasm</location>
    </subcellularLocation>
</comment>
<dbReference type="Proteomes" id="UP000270834">
    <property type="component" value="Unassembled WGS sequence"/>
</dbReference>
<reference evidence="11" key="9">
    <citation type="submission" date="2023-06" db="EMBL/GenBank/DDBJ databases">
        <authorList>
            <consortium name="Clinical and Environmental Microbiology Branch: Whole genome sequencing antimicrobial resistance pathogens in the healthcare setting"/>
        </authorList>
    </citation>
    <scope>NUCLEOTIDE SEQUENCE</scope>
    <source>
        <strain evidence="11">2021CK-01020</strain>
    </source>
</reference>
<gene>
    <name evidence="9" type="ORF">ALP65_00267</name>
    <name evidence="7" type="ORF">CAZ10_17195</name>
    <name evidence="8" type="ORF">DT376_02210</name>
    <name evidence="5" type="ORF">GNQ48_05900</name>
    <name evidence="6" type="ORF">GUL26_01630</name>
    <name evidence="10" type="ORF">IPC1295_19050</name>
    <name evidence="11" type="ORF">L4V69_09850</name>
</gene>
<dbReference type="EMBL" id="QORE01000031">
    <property type="protein sequence ID" value="RCI76466.1"/>
    <property type="molecule type" value="Genomic_DNA"/>
</dbReference>
<dbReference type="InterPro" id="IPR002545">
    <property type="entry name" value="CheW-lke_dom"/>
</dbReference>
<reference evidence="5 16" key="7">
    <citation type="submission" date="2019-11" db="EMBL/GenBank/DDBJ databases">
        <title>Genomes of ocular Pseudomonas aeruginosa isolates.</title>
        <authorList>
            <person name="Khan M."/>
            <person name="Rice S.A."/>
            <person name="Willcox M.D.P."/>
            <person name="Stapleton F."/>
        </authorList>
    </citation>
    <scope>NUCLEOTIDE SEQUENCE [LARGE SCALE GENOMIC DNA]</scope>
    <source>
        <strain evidence="5 16">PA221</strain>
    </source>
</reference>
<dbReference type="Proteomes" id="UP000284767">
    <property type="component" value="Unassembled WGS sequence"/>
</dbReference>
<evidence type="ECO:0000256" key="3">
    <source>
        <dbReference type="ARBA" id="ARBA00022490"/>
    </source>
</evidence>
<dbReference type="GO" id="GO:0007165">
    <property type="term" value="P:signal transduction"/>
    <property type="evidence" value="ECO:0007669"/>
    <property type="project" value="InterPro"/>
</dbReference>
<dbReference type="InterPro" id="IPR036061">
    <property type="entry name" value="CheW-like_dom_sf"/>
</dbReference>
<dbReference type="OMA" id="IDDCWNR"/>
<dbReference type="PANTHER" id="PTHR22617:SF45">
    <property type="entry name" value="CHEMOTAXIS PROTEIN CHEW"/>
    <property type="match status" value="1"/>
</dbReference>
<reference evidence="6" key="8">
    <citation type="submission" date="2020-01" db="EMBL/GenBank/DDBJ databases">
        <title>Bacteria Cultured from War Wounds Associated with the Conflict in Eastern Ukraine.</title>
        <authorList>
            <person name="Snesrud E."/>
            <person name="Galac M.R."/>
            <person name="Mc Gann P."/>
            <person name="Valentine K."/>
            <person name="Viacheslav K."/>
        </authorList>
    </citation>
    <scope>NUCLEOTIDE SEQUENCE</scope>
    <source>
        <strain evidence="6">VNMU148</strain>
    </source>
</reference>
<dbReference type="EMBL" id="NFFZ01000008">
    <property type="protein sequence ID" value="OTI60816.1"/>
    <property type="molecule type" value="Genomic_DNA"/>
</dbReference>
<keyword evidence="3" id="KW-0963">Cytoplasm</keyword>
<dbReference type="Gene3D" id="2.40.50.180">
    <property type="entry name" value="CheA-289, Domain 4"/>
    <property type="match status" value="1"/>
</dbReference>
<dbReference type="KEGG" id="paeb:NCGM1900_2571"/>
<evidence type="ECO:0000313" key="7">
    <source>
        <dbReference type="EMBL" id="OTI60816.1"/>
    </source>
</evidence>
<reference evidence="7" key="2">
    <citation type="submission" date="2017-05" db="EMBL/GenBank/DDBJ databases">
        <authorList>
            <person name="Song R."/>
            <person name="Chenine A.L."/>
            <person name="Ruprecht R.M."/>
        </authorList>
    </citation>
    <scope>NUCLEOTIDE SEQUENCE [LARGE SCALE GENOMIC DNA]</scope>
    <source>
        <strain evidence="7">S567_C10_BS</strain>
    </source>
</reference>
<evidence type="ECO:0000313" key="12">
    <source>
        <dbReference type="Proteomes" id="UP000194857"/>
    </source>
</evidence>
<evidence type="ECO:0000313" key="8">
    <source>
        <dbReference type="EMBL" id="RCI76466.1"/>
    </source>
</evidence>
<dbReference type="EMBL" id="WOAD01000003">
    <property type="protein sequence ID" value="MUI34533.1"/>
    <property type="molecule type" value="Genomic_DNA"/>
</dbReference>
<reference evidence="10 15" key="6">
    <citation type="submission" date="2019-01" db="EMBL/GenBank/DDBJ databases">
        <title>The Pseudomonas aeruginosa pan-genome provides new insights on its population structure, horizontal gene transfer and pathogenicity.</title>
        <authorList>
            <person name="Freschi L."/>
            <person name="Vincent A.T."/>
            <person name="Jeukens J."/>
            <person name="Emond-Rheault J.-G."/>
            <person name="Kukavica-Ibrulj I."/>
            <person name="Dupont M.-J."/>
            <person name="Charette S.J."/>
            <person name="Boyle B."/>
            <person name="Levesque R.C."/>
        </authorList>
    </citation>
    <scope>NUCLEOTIDE SEQUENCE [LARGE SCALE GENOMIC DNA]</scope>
    <source>
        <strain evidence="10 15">PA-W36</strain>
    </source>
</reference>
<evidence type="ECO:0000313" key="6">
    <source>
        <dbReference type="EMBL" id="MZZ10938.1"/>
    </source>
</evidence>
<dbReference type="EMBL" id="NSNE01000011">
    <property type="protein sequence ID" value="RPM12862.1"/>
    <property type="molecule type" value="Genomic_DNA"/>
</dbReference>
<dbReference type="EMBL" id="RBSQ01000097">
    <property type="protein sequence ID" value="RMS65141.1"/>
    <property type="molecule type" value="Genomic_DNA"/>
</dbReference>
<dbReference type="Proteomes" id="UP000253594">
    <property type="component" value="Unassembled WGS sequence"/>
</dbReference>
<dbReference type="Proteomes" id="UP000194857">
    <property type="component" value="Unassembled WGS sequence"/>
</dbReference>
<reference evidence="12" key="1">
    <citation type="submission" date="2017-05" db="EMBL/GenBank/DDBJ databases">
        <authorList>
            <person name="Giani T."/>
            <person name="Arena F."/>
            <person name="Pollini S."/>
            <person name="Di Pilato V."/>
            <person name="D'Andrea M.M."/>
            <person name="Henrici De Angelis L."/>
            <person name="Bassetti M."/>
            <person name="Rossolini G.M."/>
        </authorList>
    </citation>
    <scope>NUCLEOTIDE SEQUENCE [LARGE SCALE GENOMIC DNA]</scope>
    <source>
        <strain evidence="12">S567_C10_BS</strain>
    </source>
</reference>
<organism evidence="7 12">
    <name type="scientific">Pseudomonas aeruginosa</name>
    <dbReference type="NCBI Taxonomy" id="287"/>
    <lineage>
        <taxon>Bacteria</taxon>
        <taxon>Pseudomonadati</taxon>
        <taxon>Pseudomonadota</taxon>
        <taxon>Gammaproteobacteria</taxon>
        <taxon>Pseudomonadales</taxon>
        <taxon>Pseudomonadaceae</taxon>
        <taxon>Pseudomonas</taxon>
    </lineage>
</organism>
<dbReference type="SMART" id="SM00260">
    <property type="entry name" value="CheW"/>
    <property type="match status" value="1"/>
</dbReference>
<dbReference type="EMBL" id="CP136986">
    <property type="protein sequence ID" value="WOS79430.1"/>
    <property type="molecule type" value="Genomic_DNA"/>
</dbReference>
<dbReference type="Gene3D" id="2.30.30.40">
    <property type="entry name" value="SH3 Domains"/>
    <property type="match status" value="1"/>
</dbReference>
<dbReference type="EMBL" id="WXZT01000001">
    <property type="protein sequence ID" value="MZZ10938.1"/>
    <property type="molecule type" value="Genomic_DNA"/>
</dbReference>
<dbReference type="InterPro" id="IPR039315">
    <property type="entry name" value="CheW"/>
</dbReference>
<sequence length="229" mass="24907">MVEASLTLLDTQQVDDCWNRIGVHGDKSCERLAEHVHCRNCEVYAAAATYLLDRIALRQDQLDSAETMDSQREQSDLGETRSILVFRLGEEWFGLATGSLVEVAPMNPIHSLPHQRSRALQGVTNVRGALVACLSLGELLDLEPGAAPVSERRVVPRMLIISAAGGPVVAPVEEVDGIHAIPLARILPPNHADGQASRRHVAGVLQWRERSITLLDEGPLLQAVARSLA</sequence>
<dbReference type="RefSeq" id="WP_003103738.1">
    <property type="nucleotide sequence ID" value="NZ_AP014622.1"/>
</dbReference>
<dbReference type="Proteomes" id="UP000433532">
    <property type="component" value="Unassembled WGS sequence"/>
</dbReference>
<evidence type="ECO:0000313" key="16">
    <source>
        <dbReference type="Proteomes" id="UP000433532"/>
    </source>
</evidence>
<dbReference type="Proteomes" id="UP001297540">
    <property type="component" value="Chromosome"/>
</dbReference>
<evidence type="ECO:0000313" key="14">
    <source>
        <dbReference type="Proteomes" id="UP000270834"/>
    </source>
</evidence>
<dbReference type="PANTHER" id="PTHR22617">
    <property type="entry name" value="CHEMOTAXIS SENSOR HISTIDINE KINASE-RELATED"/>
    <property type="match status" value="1"/>
</dbReference>
<dbReference type="PROSITE" id="PS50851">
    <property type="entry name" value="CHEW"/>
    <property type="match status" value="1"/>
</dbReference>